<dbReference type="VEuPathDB" id="FungiDB:BO97DRAFT_415367"/>
<evidence type="ECO:0000313" key="2">
    <source>
        <dbReference type="EMBL" id="RAL11183.1"/>
    </source>
</evidence>
<name>A0A395HUT8_ASPHC</name>
<dbReference type="OrthoDB" id="4509619at2759"/>
<organism evidence="2 3">
    <name type="scientific">Aspergillus homomorphus (strain CBS 101889)</name>
    <dbReference type="NCBI Taxonomy" id="1450537"/>
    <lineage>
        <taxon>Eukaryota</taxon>
        <taxon>Fungi</taxon>
        <taxon>Dikarya</taxon>
        <taxon>Ascomycota</taxon>
        <taxon>Pezizomycotina</taxon>
        <taxon>Eurotiomycetes</taxon>
        <taxon>Eurotiomycetidae</taxon>
        <taxon>Eurotiales</taxon>
        <taxon>Aspergillaceae</taxon>
        <taxon>Aspergillus</taxon>
        <taxon>Aspergillus subgen. Circumdati</taxon>
    </lineage>
</organism>
<feature type="region of interest" description="Disordered" evidence="1">
    <location>
        <begin position="1"/>
        <end position="27"/>
    </location>
</feature>
<dbReference type="Proteomes" id="UP000248961">
    <property type="component" value="Unassembled WGS sequence"/>
</dbReference>
<protein>
    <submittedName>
        <fullName evidence="2">Uncharacterized protein</fullName>
    </submittedName>
</protein>
<dbReference type="EMBL" id="KZ824290">
    <property type="protein sequence ID" value="RAL11183.1"/>
    <property type="molecule type" value="Genomic_DNA"/>
</dbReference>
<gene>
    <name evidence="2" type="ORF">BO97DRAFT_415367</name>
</gene>
<accession>A0A395HUT8</accession>
<keyword evidence="3" id="KW-1185">Reference proteome</keyword>
<feature type="compositionally biased region" description="Pro residues" evidence="1">
    <location>
        <begin position="10"/>
        <end position="19"/>
    </location>
</feature>
<dbReference type="GeneID" id="37200674"/>
<feature type="region of interest" description="Disordered" evidence="1">
    <location>
        <begin position="117"/>
        <end position="183"/>
    </location>
</feature>
<dbReference type="RefSeq" id="XP_025550337.1">
    <property type="nucleotide sequence ID" value="XM_025696385.1"/>
</dbReference>
<evidence type="ECO:0000313" key="3">
    <source>
        <dbReference type="Proteomes" id="UP000248961"/>
    </source>
</evidence>
<dbReference type="AlphaFoldDB" id="A0A395HUT8"/>
<evidence type="ECO:0000256" key="1">
    <source>
        <dbReference type="SAM" id="MobiDB-lite"/>
    </source>
</evidence>
<feature type="compositionally biased region" description="Low complexity" evidence="1">
    <location>
        <begin position="139"/>
        <end position="158"/>
    </location>
</feature>
<reference evidence="2 3" key="1">
    <citation type="submission" date="2018-02" db="EMBL/GenBank/DDBJ databases">
        <title>The genomes of Aspergillus section Nigri reveals drivers in fungal speciation.</title>
        <authorList>
            <consortium name="DOE Joint Genome Institute"/>
            <person name="Vesth T.C."/>
            <person name="Nybo J."/>
            <person name="Theobald S."/>
            <person name="Brandl J."/>
            <person name="Frisvad J.C."/>
            <person name="Nielsen K.F."/>
            <person name="Lyhne E.K."/>
            <person name="Kogle M.E."/>
            <person name="Kuo A."/>
            <person name="Riley R."/>
            <person name="Clum A."/>
            <person name="Nolan M."/>
            <person name="Lipzen A."/>
            <person name="Salamov A."/>
            <person name="Henrissat B."/>
            <person name="Wiebenga A."/>
            <person name="De vries R.P."/>
            <person name="Grigoriev I.V."/>
            <person name="Mortensen U.H."/>
            <person name="Andersen M.R."/>
            <person name="Baker S.E."/>
        </authorList>
    </citation>
    <scope>NUCLEOTIDE SEQUENCE [LARGE SCALE GENOMIC DNA]</scope>
    <source>
        <strain evidence="2 3">CBS 101889</strain>
    </source>
</reference>
<proteinExistence type="predicted"/>
<sequence>MSSAHESPQSNPPPHPIEPPILESEQDKTYYERTRLARRQYEHATLREGLQRGLSLWTILAVLSSDQGDSDSRGSTRRLYPRMNNHYIPRYNHTITTTHHSNSNKYSLPHAESHDYSPAYYSSHSDRRSAQHRAAIHCATPQSSSASPASSTSTSTSTSPPPTTLIPNNNHHQYPTHPPNNPKTQHEYHHYHPLITFLTINPPAPDSSYYDRVSDYRVRSQKRPWEGDRSWDETFLCRSYKRRRGGGGSGILQEAAQASDQKPSVVLERGMVWEMRGDGDHGRGVEGGGGRWRYWVPG</sequence>